<gene>
    <name evidence="1" type="ORF">ALO41_200191</name>
</gene>
<protein>
    <submittedName>
        <fullName evidence="1">Transcriptional regulator</fullName>
    </submittedName>
</protein>
<name>A0A0Q0GFN1_PSEA0</name>
<dbReference type="AlphaFoldDB" id="A0A0Q0GFN1"/>
<dbReference type="InterPro" id="IPR021502">
    <property type="entry name" value="DUF3158"/>
</dbReference>
<dbReference type="Proteomes" id="UP000050266">
    <property type="component" value="Unassembled WGS sequence"/>
</dbReference>
<proteinExistence type="predicted"/>
<sequence length="171" mass="19097">MKVDLKQGLSFEALKQSSYTQLEHASSLKGLLKPFKGKGELEDFALQCRLLEAGLISLATDTVIPRAGKYPFSLLPIRLTQQKSASGAVFLRWRRCDRSKMGADVWAEVLADSRTPTWMLKDLHALESQRIELNMQISLIHTIARQANECVAKMSSADQVLSDRLAESFTS</sequence>
<dbReference type="EMBL" id="LJRQ01000195">
    <property type="protein sequence ID" value="KPZ12410.1"/>
    <property type="molecule type" value="Genomic_DNA"/>
</dbReference>
<organism evidence="1 2">
    <name type="scientific">Pseudomonas amygdali pv. ulmi</name>
    <dbReference type="NCBI Taxonomy" id="251720"/>
    <lineage>
        <taxon>Bacteria</taxon>
        <taxon>Pseudomonadati</taxon>
        <taxon>Pseudomonadota</taxon>
        <taxon>Gammaproteobacteria</taxon>
        <taxon>Pseudomonadales</taxon>
        <taxon>Pseudomonadaceae</taxon>
        <taxon>Pseudomonas</taxon>
        <taxon>Pseudomonas amygdali</taxon>
    </lineage>
</organism>
<comment type="caution">
    <text evidence="1">The sequence shown here is derived from an EMBL/GenBank/DDBJ whole genome shotgun (WGS) entry which is preliminary data.</text>
</comment>
<accession>A0A0Q0GFN1</accession>
<dbReference type="Pfam" id="PF11358">
    <property type="entry name" value="DUF3158"/>
    <property type="match status" value="1"/>
</dbReference>
<evidence type="ECO:0000313" key="1">
    <source>
        <dbReference type="EMBL" id="KPZ12410.1"/>
    </source>
</evidence>
<dbReference type="PATRIC" id="fig|251720.4.peg.1915"/>
<dbReference type="OrthoDB" id="8559764at2"/>
<dbReference type="RefSeq" id="WP_054098865.1">
    <property type="nucleotide sequence ID" value="NZ_LIHQ01000216.1"/>
</dbReference>
<evidence type="ECO:0000313" key="2">
    <source>
        <dbReference type="Proteomes" id="UP000050266"/>
    </source>
</evidence>
<reference evidence="1 2" key="1">
    <citation type="submission" date="2015-09" db="EMBL/GenBank/DDBJ databases">
        <title>Genome announcement of multiple Pseudomonas syringae strains.</title>
        <authorList>
            <person name="Thakur S."/>
            <person name="Wang P.W."/>
            <person name="Gong Y."/>
            <person name="Weir B.S."/>
            <person name="Guttman D.S."/>
        </authorList>
    </citation>
    <scope>NUCLEOTIDE SEQUENCE [LARGE SCALE GENOMIC DNA]</scope>
    <source>
        <strain evidence="1 2">ICMP3962</strain>
    </source>
</reference>